<organism evidence="2 3">
    <name type="scientific">Legionella resiliens</name>
    <dbReference type="NCBI Taxonomy" id="2905958"/>
    <lineage>
        <taxon>Bacteria</taxon>
        <taxon>Pseudomonadati</taxon>
        <taxon>Pseudomonadota</taxon>
        <taxon>Gammaproteobacteria</taxon>
        <taxon>Legionellales</taxon>
        <taxon>Legionellaceae</taxon>
        <taxon>Legionella</taxon>
    </lineage>
</organism>
<dbReference type="InterPro" id="IPR000868">
    <property type="entry name" value="Isochorismatase-like_dom"/>
</dbReference>
<keyword evidence="2" id="KW-0378">Hydrolase</keyword>
<gene>
    <name evidence="2" type="ORF">LXO92_07570</name>
</gene>
<comment type="caution">
    <text evidence="2">The sequence shown here is derived from an EMBL/GenBank/DDBJ whole genome shotgun (WGS) entry which is preliminary data.</text>
</comment>
<evidence type="ECO:0000259" key="1">
    <source>
        <dbReference type="Pfam" id="PF00857"/>
    </source>
</evidence>
<keyword evidence="3" id="KW-1185">Reference proteome</keyword>
<dbReference type="InterPro" id="IPR050993">
    <property type="entry name" value="Isochorismatase_domain"/>
</dbReference>
<evidence type="ECO:0000313" key="3">
    <source>
        <dbReference type="Proteomes" id="UP001320170"/>
    </source>
</evidence>
<name>A0ABS8X2N1_9GAMM</name>
<dbReference type="GO" id="GO:0016787">
    <property type="term" value="F:hydrolase activity"/>
    <property type="evidence" value="ECO:0007669"/>
    <property type="project" value="UniProtKB-KW"/>
</dbReference>
<dbReference type="Proteomes" id="UP001320170">
    <property type="component" value="Unassembled WGS sequence"/>
</dbReference>
<accession>A0ABS8X2N1</accession>
<dbReference type="InterPro" id="IPR036380">
    <property type="entry name" value="Isochorismatase-like_sf"/>
</dbReference>
<dbReference type="PANTHER" id="PTHR14119:SF3">
    <property type="entry name" value="ISOCHORISMATASE DOMAIN-CONTAINING PROTEIN 2"/>
    <property type="match status" value="1"/>
</dbReference>
<feature type="domain" description="Isochorismatase-like" evidence="1">
    <location>
        <begin position="8"/>
        <end position="158"/>
    </location>
</feature>
<sequence>MLLNKEDSLLLLIDVQEKLTPAVLDSEAFIARCEWLLKLARRMNVPILVSEQYPQGLGATLNQFQSYFNQQNGVVDKVNFSCMGEPKYVERLKQFHKKQLILIGIETHVCVLQTALEMKDAGYDVFVVADAVSCRGEQNMKYGLKRMKQAGIHLVTTEMVFFEWLRKAGTSEFKQLSKEFF</sequence>
<reference evidence="2 3" key="1">
    <citation type="journal article" date="2024" name="Pathogens">
        <title>Characterization of a Novel Species of Legionella Isolated from a Healthcare Facility: Legionella resiliens sp. nov.</title>
        <authorList>
            <person name="Cristino S."/>
            <person name="Pascale M.R."/>
            <person name="Marino F."/>
            <person name="Derelitto C."/>
            <person name="Salaris S."/>
            <person name="Orsini M."/>
            <person name="Squarzoni S."/>
            <person name="Grottola A."/>
            <person name="Girolamini L."/>
        </authorList>
    </citation>
    <scope>NUCLEOTIDE SEQUENCE [LARGE SCALE GENOMIC DNA]</scope>
    <source>
        <strain evidence="2 3">8cVS16</strain>
    </source>
</reference>
<protein>
    <submittedName>
        <fullName evidence="2">Hydrolase</fullName>
    </submittedName>
</protein>
<dbReference type="Pfam" id="PF00857">
    <property type="entry name" value="Isochorismatase"/>
    <property type="match status" value="1"/>
</dbReference>
<dbReference type="RefSeq" id="WP_182352058.1">
    <property type="nucleotide sequence ID" value="NZ_JAJSPM010000005.1"/>
</dbReference>
<dbReference type="Gene3D" id="3.40.50.850">
    <property type="entry name" value="Isochorismatase-like"/>
    <property type="match status" value="1"/>
</dbReference>
<dbReference type="PANTHER" id="PTHR14119">
    <property type="entry name" value="HYDROLASE"/>
    <property type="match status" value="1"/>
</dbReference>
<dbReference type="EMBL" id="JAJTND010000004">
    <property type="protein sequence ID" value="MCE3532234.1"/>
    <property type="molecule type" value="Genomic_DNA"/>
</dbReference>
<dbReference type="CDD" id="cd01012">
    <property type="entry name" value="YcaC_related"/>
    <property type="match status" value="1"/>
</dbReference>
<evidence type="ECO:0000313" key="2">
    <source>
        <dbReference type="EMBL" id="MCE3532234.1"/>
    </source>
</evidence>
<proteinExistence type="predicted"/>
<dbReference type="SUPFAM" id="SSF52499">
    <property type="entry name" value="Isochorismatase-like hydrolases"/>
    <property type="match status" value="1"/>
</dbReference>